<protein>
    <submittedName>
        <fullName evidence="1">Uncharacterized protein</fullName>
    </submittedName>
</protein>
<proteinExistence type="predicted"/>
<keyword evidence="2" id="KW-1185">Reference proteome</keyword>
<reference evidence="1 2" key="1">
    <citation type="journal article" date="2015" name="Genome Biol.">
        <title>Comparative genomics of Steinernema reveals deeply conserved gene regulatory networks.</title>
        <authorList>
            <person name="Dillman A.R."/>
            <person name="Macchietto M."/>
            <person name="Porter C.F."/>
            <person name="Rogers A."/>
            <person name="Williams B."/>
            <person name="Antoshechkin I."/>
            <person name="Lee M.M."/>
            <person name="Goodwin Z."/>
            <person name="Lu X."/>
            <person name="Lewis E.E."/>
            <person name="Goodrich-Blair H."/>
            <person name="Stock S.P."/>
            <person name="Adams B.J."/>
            <person name="Sternberg P.W."/>
            <person name="Mortazavi A."/>
        </authorList>
    </citation>
    <scope>NUCLEOTIDE SEQUENCE [LARGE SCALE GENOMIC DNA]</scope>
    <source>
        <strain evidence="1 2">ALL</strain>
    </source>
</reference>
<sequence length="68" mass="8135">MQGAPPENMSFRSPLIKKLQLADRFTLHNLLVESRELRDFRGSVRFFSRESPHVSNYRQKEDKLFNIR</sequence>
<name>A0A4U5NVN9_STECR</name>
<evidence type="ECO:0000313" key="1">
    <source>
        <dbReference type="EMBL" id="TKR87588.1"/>
    </source>
</evidence>
<dbReference type="Proteomes" id="UP000298663">
    <property type="component" value="Unassembled WGS sequence"/>
</dbReference>
<dbReference type="EMBL" id="AZBU02000003">
    <property type="protein sequence ID" value="TKR87588.1"/>
    <property type="molecule type" value="Genomic_DNA"/>
</dbReference>
<dbReference type="AlphaFoldDB" id="A0A4U5NVN9"/>
<gene>
    <name evidence="1" type="ORF">L596_011961</name>
</gene>
<comment type="caution">
    <text evidence="1">The sequence shown here is derived from an EMBL/GenBank/DDBJ whole genome shotgun (WGS) entry which is preliminary data.</text>
</comment>
<organism evidence="1 2">
    <name type="scientific">Steinernema carpocapsae</name>
    <name type="common">Entomopathogenic nematode</name>
    <dbReference type="NCBI Taxonomy" id="34508"/>
    <lineage>
        <taxon>Eukaryota</taxon>
        <taxon>Metazoa</taxon>
        <taxon>Ecdysozoa</taxon>
        <taxon>Nematoda</taxon>
        <taxon>Chromadorea</taxon>
        <taxon>Rhabditida</taxon>
        <taxon>Tylenchina</taxon>
        <taxon>Panagrolaimomorpha</taxon>
        <taxon>Strongyloidoidea</taxon>
        <taxon>Steinernematidae</taxon>
        <taxon>Steinernema</taxon>
    </lineage>
</organism>
<reference evidence="1 2" key="2">
    <citation type="journal article" date="2019" name="G3 (Bethesda)">
        <title>Hybrid Assembly of the Genome of the Entomopathogenic Nematode Steinernema carpocapsae Identifies the X-Chromosome.</title>
        <authorList>
            <person name="Serra L."/>
            <person name="Macchietto M."/>
            <person name="Macias-Munoz A."/>
            <person name="McGill C.J."/>
            <person name="Rodriguez I.M."/>
            <person name="Rodriguez B."/>
            <person name="Murad R."/>
            <person name="Mortazavi A."/>
        </authorList>
    </citation>
    <scope>NUCLEOTIDE SEQUENCE [LARGE SCALE GENOMIC DNA]</scope>
    <source>
        <strain evidence="1 2">ALL</strain>
    </source>
</reference>
<accession>A0A4U5NVN9</accession>
<evidence type="ECO:0000313" key="2">
    <source>
        <dbReference type="Proteomes" id="UP000298663"/>
    </source>
</evidence>